<evidence type="ECO:0000256" key="1">
    <source>
        <dbReference type="ARBA" id="ARBA00004651"/>
    </source>
</evidence>
<dbReference type="PANTHER" id="PTHR48085">
    <property type="entry name" value="CADMIUM/ZINC-TRANSPORTING ATPASE HMA2-RELATED"/>
    <property type="match status" value="1"/>
</dbReference>
<keyword evidence="4" id="KW-0104">Cadmium</keyword>
<dbReference type="GO" id="GO:0005886">
    <property type="term" value="C:plasma membrane"/>
    <property type="evidence" value="ECO:0007669"/>
    <property type="project" value="UniProtKB-SubCell"/>
</dbReference>
<dbReference type="Pfam" id="PF00702">
    <property type="entry name" value="Hydrolase"/>
    <property type="match status" value="1"/>
</dbReference>
<dbReference type="SUPFAM" id="SSF81665">
    <property type="entry name" value="Calcium ATPase, transmembrane domain M"/>
    <property type="match status" value="1"/>
</dbReference>
<sequence>MDNCREYFILEGLKCAGCADKIEEKVKGVKGIKGASLNFFSKKLSVEIADKEDIKRIAGEIASIVRGIEPDVEIKTVDMEAENMKEVIETNINEIVVLGIGILLFTAAFILPFSLWNRVGMFVFSYILIGGRVINRAVRNILKGRFFDENFLMTAATLGAFAVGEYPEAVAVMVFYRIGEFFEELAVKRSRRSIRALMDFRPDYANLKAGDDFIKVHPEDVKIGDIIMIKPGEKVPLDGKVVGGRSTVDTSALTGESMPKELEPGREILSGFINREGILMVEVTKDYSDSTLSRILNLVEDAGNKKAPIENFITRFAGYYTPLVVFSAVGLALLPPFFIEGAQFGDWLYRALIFLVVSCPCALVLSVPLGFFGGIGAASKKGILVKGGNYLDALNHLDTVVFDKTGTLTKGVFKVTDVLTEGGISRDELLKYAAYAESCSNHPIARSILEAYKGEINNNKIESYEELPGFGIVAKIEGKEIAVGNGRLMKREKIKPGRRGSEIPGTVLHIGINGEYAGQITISDEIKEDAKVAVKQLRDLGVKKIAMLTGDSRAAAEMVGRHLGLDEIYSELLPEQKLEKLEVLNKEKSPGGKLAFVGDGINDAPVLARADIGVAMGGLGADAAIEAADIVLMTDEPSGLVSAVKIARITKNVVWQNIVFSLSVKGIILLMGALGHAALWEAVFADVGVALIAVLNAMRVLLTPRSFSVNIGT</sequence>
<accession>A0A8A0RJV4</accession>
<dbReference type="InterPro" id="IPR023214">
    <property type="entry name" value="HAD_sf"/>
</dbReference>
<dbReference type="InterPro" id="IPR027256">
    <property type="entry name" value="P-typ_ATPase_IB"/>
</dbReference>
<dbReference type="SUPFAM" id="SSF81653">
    <property type="entry name" value="Calcium ATPase, transduction domain A"/>
    <property type="match status" value="1"/>
</dbReference>
<protein>
    <submittedName>
        <fullName evidence="19">Cadmium, zinc and cobalt-transporting ATPase</fullName>
    </submittedName>
</protein>
<dbReference type="InterPro" id="IPR018303">
    <property type="entry name" value="ATPase_P-typ_P_site"/>
</dbReference>
<dbReference type="Gene3D" id="3.30.70.100">
    <property type="match status" value="1"/>
</dbReference>
<dbReference type="RefSeq" id="WP_206708047.1">
    <property type="nucleotide sequence ID" value="NZ_CP059066.1"/>
</dbReference>
<dbReference type="GO" id="GO:0016887">
    <property type="term" value="F:ATP hydrolysis activity"/>
    <property type="evidence" value="ECO:0007669"/>
    <property type="project" value="InterPro"/>
</dbReference>
<dbReference type="SUPFAM" id="SSF56784">
    <property type="entry name" value="HAD-like"/>
    <property type="match status" value="1"/>
</dbReference>
<feature type="transmembrane region" description="Helical" evidence="17">
    <location>
        <begin position="658"/>
        <end position="677"/>
    </location>
</feature>
<comment type="catalytic activity">
    <reaction evidence="15">
        <text>Zn(2+)(in) + ATP + H2O = Zn(2+)(out) + ADP + phosphate + H(+)</text>
        <dbReference type="Rhea" id="RHEA:20621"/>
        <dbReference type="ChEBI" id="CHEBI:15377"/>
        <dbReference type="ChEBI" id="CHEBI:15378"/>
        <dbReference type="ChEBI" id="CHEBI:29105"/>
        <dbReference type="ChEBI" id="CHEBI:30616"/>
        <dbReference type="ChEBI" id="CHEBI:43474"/>
        <dbReference type="ChEBI" id="CHEBI:456216"/>
        <dbReference type="EC" id="7.2.2.12"/>
    </reaction>
</comment>
<evidence type="ECO:0000256" key="5">
    <source>
        <dbReference type="ARBA" id="ARBA00022553"/>
    </source>
</evidence>
<evidence type="ECO:0000313" key="19">
    <source>
        <dbReference type="EMBL" id="QSQ07797.1"/>
    </source>
</evidence>
<evidence type="ECO:0000256" key="14">
    <source>
        <dbReference type="ARBA" id="ARBA00023136"/>
    </source>
</evidence>
<evidence type="ECO:0000256" key="17">
    <source>
        <dbReference type="RuleBase" id="RU362081"/>
    </source>
</evidence>
<dbReference type="InterPro" id="IPR036412">
    <property type="entry name" value="HAD-like_sf"/>
</dbReference>
<dbReference type="NCBIfam" id="TIGR01525">
    <property type="entry name" value="ATPase-IB_hvy"/>
    <property type="match status" value="1"/>
</dbReference>
<keyword evidence="14 17" id="KW-0472">Membrane</keyword>
<dbReference type="SFLD" id="SFLDS00003">
    <property type="entry name" value="Haloacid_Dehalogenase"/>
    <property type="match status" value="1"/>
</dbReference>
<dbReference type="Pfam" id="PF00122">
    <property type="entry name" value="E1-E2_ATPase"/>
    <property type="match status" value="1"/>
</dbReference>
<comment type="similarity">
    <text evidence="2 17">Belongs to the cation transport ATPase (P-type) (TC 3.A.3) family. Type IB subfamily.</text>
</comment>
<evidence type="ECO:0000256" key="10">
    <source>
        <dbReference type="ARBA" id="ARBA00022840"/>
    </source>
</evidence>
<dbReference type="EMBL" id="CP059066">
    <property type="protein sequence ID" value="QSQ07797.1"/>
    <property type="molecule type" value="Genomic_DNA"/>
</dbReference>
<dbReference type="Pfam" id="PF00403">
    <property type="entry name" value="HMA"/>
    <property type="match status" value="1"/>
</dbReference>
<keyword evidence="8 17" id="KW-0547">Nucleotide-binding</keyword>
<dbReference type="Gene3D" id="2.70.150.10">
    <property type="entry name" value="Calcium-transporting ATPase, cytoplasmic transduction domain A"/>
    <property type="match status" value="1"/>
</dbReference>
<keyword evidence="13 17" id="KW-1133">Transmembrane helix</keyword>
<organism evidence="19 20">
    <name type="scientific">Koleobacter methoxysyntrophicus</name>
    <dbReference type="NCBI Taxonomy" id="2751313"/>
    <lineage>
        <taxon>Bacteria</taxon>
        <taxon>Bacillati</taxon>
        <taxon>Bacillota</taxon>
        <taxon>Clostridia</taxon>
        <taxon>Koleobacterales</taxon>
        <taxon>Koleobacteraceae</taxon>
        <taxon>Koleobacter</taxon>
    </lineage>
</organism>
<keyword evidence="9" id="KW-0862">Zinc</keyword>
<dbReference type="PANTHER" id="PTHR48085:SF5">
    <property type="entry name" value="CADMIUM_ZINC-TRANSPORTING ATPASE HMA4-RELATED"/>
    <property type="match status" value="1"/>
</dbReference>
<dbReference type="InterPro" id="IPR051014">
    <property type="entry name" value="Cation_Transport_ATPase_IB"/>
</dbReference>
<feature type="domain" description="HMA" evidence="18">
    <location>
        <begin position="4"/>
        <end position="73"/>
    </location>
</feature>
<dbReference type="InterPro" id="IPR036163">
    <property type="entry name" value="HMA_dom_sf"/>
</dbReference>
<dbReference type="InterPro" id="IPR059000">
    <property type="entry name" value="ATPase_P-type_domA"/>
</dbReference>
<dbReference type="PRINTS" id="PR00941">
    <property type="entry name" value="CDATPASE"/>
</dbReference>
<name>A0A8A0RJV4_9FIRM</name>
<dbReference type="PROSITE" id="PS50846">
    <property type="entry name" value="HMA_2"/>
    <property type="match status" value="1"/>
</dbReference>
<dbReference type="NCBIfam" id="TIGR01512">
    <property type="entry name" value="ATPase-IB2_Cd"/>
    <property type="match status" value="1"/>
</dbReference>
<dbReference type="SUPFAM" id="SSF55008">
    <property type="entry name" value="HMA, heavy metal-associated domain"/>
    <property type="match status" value="1"/>
</dbReference>
<evidence type="ECO:0000259" key="18">
    <source>
        <dbReference type="PROSITE" id="PS50846"/>
    </source>
</evidence>
<keyword evidence="20" id="KW-1185">Reference proteome</keyword>
<evidence type="ECO:0000256" key="3">
    <source>
        <dbReference type="ARBA" id="ARBA00022475"/>
    </source>
</evidence>
<dbReference type="GO" id="GO:0008551">
    <property type="term" value="F:P-type cadmium transporter activity"/>
    <property type="evidence" value="ECO:0007669"/>
    <property type="project" value="UniProtKB-EC"/>
</dbReference>
<dbReference type="InterPro" id="IPR006121">
    <property type="entry name" value="HMA_dom"/>
</dbReference>
<dbReference type="InterPro" id="IPR023298">
    <property type="entry name" value="ATPase_P-typ_TM_dom_sf"/>
</dbReference>
<keyword evidence="7 17" id="KW-0479">Metal-binding</keyword>
<evidence type="ECO:0000313" key="20">
    <source>
        <dbReference type="Proteomes" id="UP000662904"/>
    </source>
</evidence>
<dbReference type="CDD" id="cd00371">
    <property type="entry name" value="HMA"/>
    <property type="match status" value="1"/>
</dbReference>
<dbReference type="InterPro" id="IPR001757">
    <property type="entry name" value="P_typ_ATPase"/>
</dbReference>
<feature type="transmembrane region" description="Helical" evidence="17">
    <location>
        <begin position="316"/>
        <end position="339"/>
    </location>
</feature>
<evidence type="ECO:0000256" key="13">
    <source>
        <dbReference type="ARBA" id="ARBA00022989"/>
    </source>
</evidence>
<evidence type="ECO:0000256" key="16">
    <source>
        <dbReference type="ARBA" id="ARBA00049338"/>
    </source>
</evidence>
<comment type="subcellular location">
    <subcellularLocation>
        <location evidence="1">Cell membrane</location>
        <topology evidence="1">Multi-pass membrane protein</topology>
    </subcellularLocation>
</comment>
<dbReference type="GO" id="GO:0005524">
    <property type="term" value="F:ATP binding"/>
    <property type="evidence" value="ECO:0007669"/>
    <property type="project" value="UniProtKB-UniRule"/>
</dbReference>
<evidence type="ECO:0000256" key="15">
    <source>
        <dbReference type="ARBA" id="ARBA00047308"/>
    </source>
</evidence>
<feature type="transmembrane region" description="Helical" evidence="17">
    <location>
        <begin position="683"/>
        <end position="702"/>
    </location>
</feature>
<reference evidence="19" key="1">
    <citation type="submission" date="2020-07" db="EMBL/GenBank/DDBJ databases">
        <title>Koleobacter methoxysyntrophicus gen. nov., sp. nov., a novel anaerobic bacterium isolated from deep subsurface oil field and proposal of Koleobacterales ord. nov. in the phylum Firmicutes.</title>
        <authorList>
            <person name="Sakamoto S."/>
            <person name="Tamaki H."/>
        </authorList>
    </citation>
    <scope>NUCLEOTIDE SEQUENCE</scope>
    <source>
        <strain evidence="19">NRmbB1</strain>
    </source>
</reference>
<keyword evidence="10 17" id="KW-0067">ATP-binding</keyword>
<dbReference type="CDD" id="cd07548">
    <property type="entry name" value="P-type_ATPase-Cd_Zn_Co_like"/>
    <property type="match status" value="1"/>
</dbReference>
<keyword evidence="3 17" id="KW-1003">Cell membrane</keyword>
<proteinExistence type="inferred from homology"/>
<dbReference type="PROSITE" id="PS00154">
    <property type="entry name" value="ATPASE_E1_E2"/>
    <property type="match status" value="1"/>
</dbReference>
<dbReference type="SFLD" id="SFLDF00027">
    <property type="entry name" value="p-type_atpase"/>
    <property type="match status" value="1"/>
</dbReference>
<evidence type="ECO:0000256" key="8">
    <source>
        <dbReference type="ARBA" id="ARBA00022741"/>
    </source>
</evidence>
<dbReference type="NCBIfam" id="TIGR01494">
    <property type="entry name" value="ATPase_P-type"/>
    <property type="match status" value="1"/>
</dbReference>
<evidence type="ECO:0000256" key="9">
    <source>
        <dbReference type="ARBA" id="ARBA00022833"/>
    </source>
</evidence>
<dbReference type="Gene3D" id="3.40.1110.10">
    <property type="entry name" value="Calcium-transporting ATPase, cytoplasmic domain N"/>
    <property type="match status" value="1"/>
</dbReference>
<keyword evidence="11" id="KW-0460">Magnesium</keyword>
<dbReference type="InterPro" id="IPR008250">
    <property type="entry name" value="ATPase_P-typ_transduc_dom_A_sf"/>
</dbReference>
<evidence type="ECO:0000256" key="7">
    <source>
        <dbReference type="ARBA" id="ARBA00022723"/>
    </source>
</evidence>
<evidence type="ECO:0000256" key="2">
    <source>
        <dbReference type="ARBA" id="ARBA00006024"/>
    </source>
</evidence>
<feature type="transmembrane region" description="Helical" evidence="17">
    <location>
        <begin position="351"/>
        <end position="372"/>
    </location>
</feature>
<evidence type="ECO:0000256" key="6">
    <source>
        <dbReference type="ARBA" id="ARBA00022692"/>
    </source>
</evidence>
<keyword evidence="6 17" id="KW-0812">Transmembrane</keyword>
<gene>
    <name evidence="19" type="primary">cadA</name>
    <name evidence="19" type="ORF">H0A61_00114</name>
</gene>
<dbReference type="Gene3D" id="3.40.50.1000">
    <property type="entry name" value="HAD superfamily/HAD-like"/>
    <property type="match status" value="1"/>
</dbReference>
<keyword evidence="5" id="KW-0597">Phosphoprotein</keyword>
<evidence type="ECO:0000256" key="12">
    <source>
        <dbReference type="ARBA" id="ARBA00022967"/>
    </source>
</evidence>
<evidence type="ECO:0000256" key="11">
    <source>
        <dbReference type="ARBA" id="ARBA00022842"/>
    </source>
</evidence>
<keyword evidence="12" id="KW-1278">Translocase</keyword>
<dbReference type="InterPro" id="IPR044492">
    <property type="entry name" value="P_typ_ATPase_HD_dom"/>
</dbReference>
<feature type="transmembrane region" description="Helical" evidence="17">
    <location>
        <begin position="119"/>
        <end position="135"/>
    </location>
</feature>
<dbReference type="AlphaFoldDB" id="A0A8A0RJV4"/>
<dbReference type="GO" id="GO:0016463">
    <property type="term" value="F:P-type zinc transporter activity"/>
    <property type="evidence" value="ECO:0007669"/>
    <property type="project" value="UniProtKB-EC"/>
</dbReference>
<evidence type="ECO:0000256" key="4">
    <source>
        <dbReference type="ARBA" id="ARBA00022539"/>
    </source>
</evidence>
<dbReference type="KEGG" id="kme:H0A61_00114"/>
<dbReference type="GO" id="GO:0046872">
    <property type="term" value="F:metal ion binding"/>
    <property type="evidence" value="ECO:0007669"/>
    <property type="project" value="UniProtKB-KW"/>
</dbReference>
<dbReference type="PRINTS" id="PR00119">
    <property type="entry name" value="CATATPASE"/>
</dbReference>
<dbReference type="Proteomes" id="UP000662904">
    <property type="component" value="Chromosome"/>
</dbReference>
<comment type="catalytic activity">
    <reaction evidence="16">
        <text>Cd(2+)(in) + ATP + H2O = Cd(2+)(out) + ADP + phosphate + H(+)</text>
        <dbReference type="Rhea" id="RHEA:12132"/>
        <dbReference type="ChEBI" id="CHEBI:15377"/>
        <dbReference type="ChEBI" id="CHEBI:15378"/>
        <dbReference type="ChEBI" id="CHEBI:30616"/>
        <dbReference type="ChEBI" id="CHEBI:43474"/>
        <dbReference type="ChEBI" id="CHEBI:48775"/>
        <dbReference type="ChEBI" id="CHEBI:456216"/>
        <dbReference type="EC" id="7.2.2.21"/>
    </reaction>
</comment>
<dbReference type="InterPro" id="IPR023299">
    <property type="entry name" value="ATPase_P-typ_cyto_dom_N"/>
</dbReference>
<dbReference type="FunFam" id="2.70.150.10:FF:000002">
    <property type="entry name" value="Copper-transporting ATPase 1, putative"/>
    <property type="match status" value="1"/>
</dbReference>
<feature type="transmembrane region" description="Helical" evidence="17">
    <location>
        <begin position="95"/>
        <end position="113"/>
    </location>
</feature>
<dbReference type="SFLD" id="SFLDG00002">
    <property type="entry name" value="C1.7:_P-type_atpase_like"/>
    <property type="match status" value="1"/>
</dbReference>
<dbReference type="FunFam" id="3.40.1110.10:FF:000066">
    <property type="entry name" value="Cadmium-translocating P-type ATPase"/>
    <property type="match status" value="1"/>
</dbReference>